<name>A0A0R1GRJ9_9LACO</name>
<reference evidence="1 2" key="1">
    <citation type="journal article" date="2015" name="Genome Announc.">
        <title>Expanding the biotechnology potential of lactobacilli through comparative genomics of 213 strains and associated genera.</title>
        <authorList>
            <person name="Sun Z."/>
            <person name="Harris H.M."/>
            <person name="McCann A."/>
            <person name="Guo C."/>
            <person name="Argimon S."/>
            <person name="Zhang W."/>
            <person name="Yang X."/>
            <person name="Jeffery I.B."/>
            <person name="Cooney J.C."/>
            <person name="Kagawa T.F."/>
            <person name="Liu W."/>
            <person name="Song Y."/>
            <person name="Salvetti E."/>
            <person name="Wrobel A."/>
            <person name="Rasinkangas P."/>
            <person name="Parkhill J."/>
            <person name="Rea M.C."/>
            <person name="O'Sullivan O."/>
            <person name="Ritari J."/>
            <person name="Douillard F.P."/>
            <person name="Paul Ross R."/>
            <person name="Yang R."/>
            <person name="Briner A.E."/>
            <person name="Felis G.E."/>
            <person name="de Vos W.M."/>
            <person name="Barrangou R."/>
            <person name="Klaenhammer T.R."/>
            <person name="Caufield P.W."/>
            <person name="Cui Y."/>
            <person name="Zhang H."/>
            <person name="O'Toole P.W."/>
        </authorList>
    </citation>
    <scope>NUCLEOTIDE SEQUENCE [LARGE SCALE GENOMIC DNA]</scope>
    <source>
        <strain evidence="1 2">DSM 20003</strain>
    </source>
</reference>
<comment type="caution">
    <text evidence="1">The sequence shown here is derived from an EMBL/GenBank/DDBJ whole genome shotgun (WGS) entry which is preliminary data.</text>
</comment>
<evidence type="ECO:0000313" key="2">
    <source>
        <dbReference type="Proteomes" id="UP000051461"/>
    </source>
</evidence>
<protein>
    <submittedName>
        <fullName evidence="1">Uncharacterized protein</fullName>
    </submittedName>
</protein>
<evidence type="ECO:0000313" key="1">
    <source>
        <dbReference type="EMBL" id="KRK34388.1"/>
    </source>
</evidence>
<accession>A0A0R1GRJ9</accession>
<gene>
    <name evidence="1" type="ORF">FC07_GL000596</name>
</gene>
<dbReference type="AlphaFoldDB" id="A0A0R1GRJ9"/>
<dbReference type="Proteomes" id="UP000051461">
    <property type="component" value="Unassembled WGS sequence"/>
</dbReference>
<dbReference type="PATRIC" id="fig|1423726.3.peg.612"/>
<dbReference type="EMBL" id="AZDA01000092">
    <property type="protein sequence ID" value="KRK34388.1"/>
    <property type="molecule type" value="Genomic_DNA"/>
</dbReference>
<proteinExistence type="predicted"/>
<keyword evidence="2" id="KW-1185">Reference proteome</keyword>
<dbReference type="RefSeq" id="WP_057905026.1">
    <property type="nucleotide sequence ID" value="NZ_AZDA01000092.1"/>
</dbReference>
<organism evidence="1 2">
    <name type="scientific">Loigolactobacillus bifermentans DSM 20003</name>
    <dbReference type="NCBI Taxonomy" id="1423726"/>
    <lineage>
        <taxon>Bacteria</taxon>
        <taxon>Bacillati</taxon>
        <taxon>Bacillota</taxon>
        <taxon>Bacilli</taxon>
        <taxon>Lactobacillales</taxon>
        <taxon>Lactobacillaceae</taxon>
        <taxon>Loigolactobacillus</taxon>
    </lineage>
</organism>
<sequence>MELAECMQYLQHHVKATLKDGTIKHWWLLDYEEDIVGDDNPEFNGKDLIIYWTGSSKAPDGSVVMGGNGYPVDWIKSLEIEDDRE</sequence>
<dbReference type="STRING" id="1423726.FC07_GL000596"/>